<sequence length="146" mass="15507">MSSSALLLVATFVSTLNGFAAAAYRQSGDIYTMSDAQMDAWLANTTAIITNLNDLTSSSSSARIIWCDRRVAGGCGGSCTVYNGNVLCLPTSQKTQCMAATSNVAWCTGETCDGWCNELQACMHRLDDGFCWTPGAGSVQQGLEEY</sequence>
<name>A0A5C3QTF5_9AGAR</name>
<keyword evidence="3" id="KW-1185">Reference proteome</keyword>
<evidence type="ECO:0000256" key="1">
    <source>
        <dbReference type="SAM" id="SignalP"/>
    </source>
</evidence>
<proteinExistence type="predicted"/>
<dbReference type="Proteomes" id="UP000305067">
    <property type="component" value="Unassembled WGS sequence"/>
</dbReference>
<organism evidence="2 3">
    <name type="scientific">Pterulicium gracile</name>
    <dbReference type="NCBI Taxonomy" id="1884261"/>
    <lineage>
        <taxon>Eukaryota</taxon>
        <taxon>Fungi</taxon>
        <taxon>Dikarya</taxon>
        <taxon>Basidiomycota</taxon>
        <taxon>Agaricomycotina</taxon>
        <taxon>Agaricomycetes</taxon>
        <taxon>Agaricomycetidae</taxon>
        <taxon>Agaricales</taxon>
        <taxon>Pleurotineae</taxon>
        <taxon>Pterulaceae</taxon>
        <taxon>Pterulicium</taxon>
    </lineage>
</organism>
<keyword evidence="1" id="KW-0732">Signal</keyword>
<evidence type="ECO:0000313" key="3">
    <source>
        <dbReference type="Proteomes" id="UP000305067"/>
    </source>
</evidence>
<gene>
    <name evidence="2" type="ORF">BDV98DRAFT_589984</name>
</gene>
<accession>A0A5C3QTF5</accession>
<evidence type="ECO:0000313" key="2">
    <source>
        <dbReference type="EMBL" id="TFL05295.1"/>
    </source>
</evidence>
<protein>
    <submittedName>
        <fullName evidence="2">Uncharacterized protein</fullName>
    </submittedName>
</protein>
<dbReference type="OrthoDB" id="2985022at2759"/>
<reference evidence="2 3" key="1">
    <citation type="journal article" date="2019" name="Nat. Ecol. Evol.">
        <title>Megaphylogeny resolves global patterns of mushroom evolution.</title>
        <authorList>
            <person name="Varga T."/>
            <person name="Krizsan K."/>
            <person name="Foldi C."/>
            <person name="Dima B."/>
            <person name="Sanchez-Garcia M."/>
            <person name="Sanchez-Ramirez S."/>
            <person name="Szollosi G.J."/>
            <person name="Szarkandi J.G."/>
            <person name="Papp V."/>
            <person name="Albert L."/>
            <person name="Andreopoulos W."/>
            <person name="Angelini C."/>
            <person name="Antonin V."/>
            <person name="Barry K.W."/>
            <person name="Bougher N.L."/>
            <person name="Buchanan P."/>
            <person name="Buyck B."/>
            <person name="Bense V."/>
            <person name="Catcheside P."/>
            <person name="Chovatia M."/>
            <person name="Cooper J."/>
            <person name="Damon W."/>
            <person name="Desjardin D."/>
            <person name="Finy P."/>
            <person name="Geml J."/>
            <person name="Haridas S."/>
            <person name="Hughes K."/>
            <person name="Justo A."/>
            <person name="Karasinski D."/>
            <person name="Kautmanova I."/>
            <person name="Kiss B."/>
            <person name="Kocsube S."/>
            <person name="Kotiranta H."/>
            <person name="LaButti K.M."/>
            <person name="Lechner B.E."/>
            <person name="Liimatainen K."/>
            <person name="Lipzen A."/>
            <person name="Lukacs Z."/>
            <person name="Mihaltcheva S."/>
            <person name="Morgado L.N."/>
            <person name="Niskanen T."/>
            <person name="Noordeloos M.E."/>
            <person name="Ohm R.A."/>
            <person name="Ortiz-Santana B."/>
            <person name="Ovrebo C."/>
            <person name="Racz N."/>
            <person name="Riley R."/>
            <person name="Savchenko A."/>
            <person name="Shiryaev A."/>
            <person name="Soop K."/>
            <person name="Spirin V."/>
            <person name="Szebenyi C."/>
            <person name="Tomsovsky M."/>
            <person name="Tulloss R.E."/>
            <person name="Uehling J."/>
            <person name="Grigoriev I.V."/>
            <person name="Vagvolgyi C."/>
            <person name="Papp T."/>
            <person name="Martin F.M."/>
            <person name="Miettinen O."/>
            <person name="Hibbett D.S."/>
            <person name="Nagy L.G."/>
        </authorList>
    </citation>
    <scope>NUCLEOTIDE SEQUENCE [LARGE SCALE GENOMIC DNA]</scope>
    <source>
        <strain evidence="2 3">CBS 309.79</strain>
    </source>
</reference>
<dbReference type="EMBL" id="ML178817">
    <property type="protein sequence ID" value="TFL05295.1"/>
    <property type="molecule type" value="Genomic_DNA"/>
</dbReference>
<feature type="chain" id="PRO_5023004524" evidence="1">
    <location>
        <begin position="23"/>
        <end position="146"/>
    </location>
</feature>
<feature type="signal peptide" evidence="1">
    <location>
        <begin position="1"/>
        <end position="22"/>
    </location>
</feature>
<dbReference type="AlphaFoldDB" id="A0A5C3QTF5"/>